<name>A0ABM7ULY5_9LEPT</name>
<dbReference type="Gene3D" id="1.25.40.290">
    <property type="entry name" value="ARM repeat domains"/>
    <property type="match status" value="1"/>
</dbReference>
<keyword evidence="2" id="KW-1185">Reference proteome</keyword>
<dbReference type="EMBL" id="AP025028">
    <property type="protein sequence ID" value="BDA80024.1"/>
    <property type="molecule type" value="Genomic_DNA"/>
</dbReference>
<sequence>MEPLKYIYSETLIAQLTNALAKAHPKLEKDRFQKSVFASPWKDLELKERMSRISDTIIEFLPKDLDLLFPILKNTIDHLRQNGVADFNFAYMFFPEIVQKAGLSEFSRSMKALEFITVFSSAEYAIRIFYLHHHKDTNKQMLVWSKHKNPGVRRLASEGSRPLLPWGLGVPDLKKNPGQSLSILENLWDDEDEVVRRSVANHLNDISKLDPDMTWNFCKNKFGKSKELDKSLKHAVRTLLKRGHKQSLTHFSYDTEWSPTKVSLSLEKDSVRIGEKLEFHIGFDYKEKKTRKIRMEYLIEFVLANGKTGRKIFQLGEKNLNLGDKLALTKKHNFALITTRTYYPGKHKLILVINGKEVKEITFLLTKGKK</sequence>
<dbReference type="Pfam" id="PF08713">
    <property type="entry name" value="DNA_alkylation"/>
    <property type="match status" value="1"/>
</dbReference>
<gene>
    <name evidence="1" type="ORF">LPTSP3_g29540</name>
</gene>
<evidence type="ECO:0000313" key="1">
    <source>
        <dbReference type="EMBL" id="BDA80024.1"/>
    </source>
</evidence>
<accession>A0ABM7ULY5</accession>
<dbReference type="RefSeq" id="WP_109021049.1">
    <property type="nucleotide sequence ID" value="NZ_AP025028.1"/>
</dbReference>
<organism evidence="1 2">
    <name type="scientific">Leptospira kobayashii</name>
    <dbReference type="NCBI Taxonomy" id="1917830"/>
    <lineage>
        <taxon>Bacteria</taxon>
        <taxon>Pseudomonadati</taxon>
        <taxon>Spirochaetota</taxon>
        <taxon>Spirochaetia</taxon>
        <taxon>Leptospirales</taxon>
        <taxon>Leptospiraceae</taxon>
        <taxon>Leptospira</taxon>
    </lineage>
</organism>
<dbReference type="SUPFAM" id="SSF48371">
    <property type="entry name" value="ARM repeat"/>
    <property type="match status" value="1"/>
</dbReference>
<dbReference type="Proteomes" id="UP000245263">
    <property type="component" value="Chromosome 1"/>
</dbReference>
<proteinExistence type="predicted"/>
<reference evidence="1 2" key="1">
    <citation type="submission" date="2021-08" db="EMBL/GenBank/DDBJ databases">
        <title>Complete genome sequence of Leptospira kobayashii strain E30.</title>
        <authorList>
            <person name="Nakao R."/>
            <person name="Nakamura S."/>
            <person name="Masuzawa T."/>
            <person name="Koizumi N."/>
        </authorList>
    </citation>
    <scope>NUCLEOTIDE SEQUENCE [LARGE SCALE GENOMIC DNA]</scope>
    <source>
        <strain evidence="1 2">E30</strain>
    </source>
</reference>
<protein>
    <submittedName>
        <fullName evidence="1">DNA alkylation repair protein</fullName>
    </submittedName>
</protein>
<dbReference type="InterPro" id="IPR016024">
    <property type="entry name" value="ARM-type_fold"/>
</dbReference>
<dbReference type="InterPro" id="IPR014825">
    <property type="entry name" value="DNA_alkylation"/>
</dbReference>
<evidence type="ECO:0000313" key="2">
    <source>
        <dbReference type="Proteomes" id="UP000245263"/>
    </source>
</evidence>